<evidence type="ECO:0000313" key="2">
    <source>
        <dbReference type="Proteomes" id="UP001234297"/>
    </source>
</evidence>
<reference evidence="1 2" key="1">
    <citation type="journal article" date="2022" name="Hortic Res">
        <title>A haplotype resolved chromosomal level avocado genome allows analysis of novel avocado genes.</title>
        <authorList>
            <person name="Nath O."/>
            <person name="Fletcher S.J."/>
            <person name="Hayward A."/>
            <person name="Shaw L.M."/>
            <person name="Masouleh A.K."/>
            <person name="Furtado A."/>
            <person name="Henry R.J."/>
            <person name="Mitter N."/>
        </authorList>
    </citation>
    <scope>NUCLEOTIDE SEQUENCE [LARGE SCALE GENOMIC DNA]</scope>
    <source>
        <strain evidence="2">cv. Hass</strain>
    </source>
</reference>
<name>A0ACC2KAB8_PERAE</name>
<sequence length="312" mass="34039">MIYMSRHVVFDEMVYPFLTKNLQATTPRNGSNEQVILGHRHVHNVLNLPHSIEASITVVPPSLDDGTSSAAVVTTQPTTLINVDRLDPSQTSPWQSPRTQLGSVCDHSDTFNRGQFQHSAAAQIGPPSPTSALSIDAPATTRVEPQRHTEIASLPQCDAQCVQPAPHKIALHKELSGVSHPTDSIMPISQPLFEQQPTHAHQHHADSMDPLPHAAAETPPSLEPANEVVVPITNPLPHLQRAHTMRTQAVDGIFKPKTLNATKHPLPKVFQTALALSEPTCFSQAIKSLEWREVIIQVPCPNYCGSLVGYLP</sequence>
<proteinExistence type="predicted"/>
<gene>
    <name evidence="1" type="ORF">MRB53_014118</name>
</gene>
<evidence type="ECO:0000313" key="1">
    <source>
        <dbReference type="EMBL" id="KAJ8617932.1"/>
    </source>
</evidence>
<keyword evidence="2" id="KW-1185">Reference proteome</keyword>
<organism evidence="1 2">
    <name type="scientific">Persea americana</name>
    <name type="common">Avocado</name>
    <dbReference type="NCBI Taxonomy" id="3435"/>
    <lineage>
        <taxon>Eukaryota</taxon>
        <taxon>Viridiplantae</taxon>
        <taxon>Streptophyta</taxon>
        <taxon>Embryophyta</taxon>
        <taxon>Tracheophyta</taxon>
        <taxon>Spermatophyta</taxon>
        <taxon>Magnoliopsida</taxon>
        <taxon>Magnoliidae</taxon>
        <taxon>Laurales</taxon>
        <taxon>Lauraceae</taxon>
        <taxon>Persea</taxon>
    </lineage>
</organism>
<comment type="caution">
    <text evidence="1">The sequence shown here is derived from an EMBL/GenBank/DDBJ whole genome shotgun (WGS) entry which is preliminary data.</text>
</comment>
<protein>
    <submittedName>
        <fullName evidence="1">Uncharacterized protein</fullName>
    </submittedName>
</protein>
<dbReference type="EMBL" id="CM056812">
    <property type="protein sequence ID" value="KAJ8617932.1"/>
    <property type="molecule type" value="Genomic_DNA"/>
</dbReference>
<accession>A0ACC2KAB8</accession>
<dbReference type="Proteomes" id="UP001234297">
    <property type="component" value="Chromosome 4"/>
</dbReference>